<gene>
    <name evidence="3" type="ORF">QQS21_008723</name>
</gene>
<dbReference type="Gene3D" id="3.30.160.60">
    <property type="entry name" value="Classic Zinc Finger"/>
    <property type="match status" value="1"/>
</dbReference>
<feature type="domain" description="C2H2-type" evidence="2">
    <location>
        <begin position="796"/>
        <end position="822"/>
    </location>
</feature>
<comment type="caution">
    <text evidence="3">The sequence shown here is derived from an EMBL/GenBank/DDBJ whole genome shotgun (WGS) entry which is preliminary data.</text>
</comment>
<name>A0AAJ0FVR0_9HYPO</name>
<feature type="compositionally biased region" description="Polar residues" evidence="1">
    <location>
        <begin position="955"/>
        <end position="964"/>
    </location>
</feature>
<feature type="domain" description="C2H2-type" evidence="2">
    <location>
        <begin position="1092"/>
        <end position="1112"/>
    </location>
</feature>
<dbReference type="Pfam" id="PF25438">
    <property type="entry name" value="DUF7896"/>
    <property type="match status" value="1"/>
</dbReference>
<feature type="region of interest" description="Disordered" evidence="1">
    <location>
        <begin position="183"/>
        <end position="218"/>
    </location>
</feature>
<dbReference type="PANTHER" id="PTHR42031:SF1">
    <property type="entry name" value="KEY LIME PATHOGENICITY PROTEIN"/>
    <property type="match status" value="1"/>
</dbReference>
<feature type="compositionally biased region" description="Polar residues" evidence="1">
    <location>
        <begin position="921"/>
        <end position="933"/>
    </location>
</feature>
<feature type="domain" description="C2H2-type" evidence="2">
    <location>
        <begin position="999"/>
        <end position="1026"/>
    </location>
</feature>
<feature type="compositionally biased region" description="Polar residues" evidence="1">
    <location>
        <begin position="1130"/>
        <end position="1147"/>
    </location>
</feature>
<feature type="region of interest" description="Disordered" evidence="1">
    <location>
        <begin position="911"/>
        <end position="933"/>
    </location>
</feature>
<dbReference type="AlphaFoldDB" id="A0AAJ0FVR0"/>
<feature type="region of interest" description="Disordered" evidence="1">
    <location>
        <begin position="738"/>
        <end position="769"/>
    </location>
</feature>
<sequence length="1153" mass="128782">MSGTDTESTPDLGVAIRQLLDQQAHIQSRLSVLLAAQHGVDLSVELDMLRHKLRVLEDLVHSRELKKPEHSSTAVNAWRRYAYKMVSGLEITLARSMLSHVTLIDEADVDVVEPLRRSASSARLDFAAWLEKHLDLHDPILRPNRGAHDETAAFRPQWMPSIKCWDEQCAHYVYGLSSQRERDSHSSLHQIPTKRERRVSAETASPISLPAPQSQQILKSSQSLRQLPLVQTSCLPSSSQLPAISPNVTPKEKDDTSLNYTLYRPATPRGIRRSSSDTEIEPLLPPLKRSRLSQPRLESIGELQLLREAEPCLRCRIWNLKCDNNKPCSYCSDNPPSGKEEHWAVIGCFRNSLASFADMVLPGIVGLANMNDLPLELTIYAVSVSPRQTRTPITSPLSQRRGINEYLQTVCSFPEHFTGIVKTNLDFPDGFWWSAYLDSKHNSDDGTSGFNRDVPNQAPPSLSAIASSWQAQDTAYDLFQLIRVSGSLCSSREIEEASFPTLYNAKLLLRETVFYGILHPDALIRIGSTFNSQSSPDGVDLDEHARLLEECLVRFLQSFELMCSSKSNNRPREILAGFLSVCIFSAARTLLFDMGPTSRSGPQPFQNPTGYLHSIYRALVQLFSSSSPLLGDSLEGSMTHAESSLYLGISRLIRTEIWTAEGIESSAEFLLRLGNGYIESLGFNGFLRQRLPNGPKLQPSPAPVLHAVQEQRRPEPVMMASPGPHNWRLGFQDDVGLPQRRTSELGPSHGPEIERSRRHTVGEASTAPRQLEATWKIPDSPSRFRAPYQRAPLRRVYCDKCNEYPEGFRGEHELRRHTDAKHSALVRRWVCCEPENVRNAAITPTVSLSSCKACMAQKQYGAYYNAAAHLRRAHFTPHRGGKASGDWPPMSVLKDWMREVRQPLDLSQAEYFSGGEEDGDNPTSEASSSTTRIIPESVTSRAYMVSPIDDPWRRGSSSQSNHSVTRPPDNRSQCPHPDCGRIVKDLAAHMLTHQEERPEKCPIVTCEYHIKGFARKYDKNRHALTHYRGSMVCPFCPGVGSPYEKVFGRADVFKRHLATAHNVDQTPTNNRSGTLSHLLDSQASSPTHSFGARCSICGGIFTTAQDFYEHLDECVLRVIVPAPVPGSDLAQAQQSEPGDSVSPLQQDDSSRIF</sequence>
<dbReference type="EMBL" id="JASWJB010000205">
    <property type="protein sequence ID" value="KAK2593594.1"/>
    <property type="molecule type" value="Genomic_DNA"/>
</dbReference>
<feature type="domain" description="C2H2-type" evidence="2">
    <location>
        <begin position="972"/>
        <end position="993"/>
    </location>
</feature>
<evidence type="ECO:0000256" key="1">
    <source>
        <dbReference type="SAM" id="MobiDB-lite"/>
    </source>
</evidence>
<dbReference type="Proteomes" id="UP001251528">
    <property type="component" value="Unassembled WGS sequence"/>
</dbReference>
<evidence type="ECO:0000259" key="2">
    <source>
        <dbReference type="SMART" id="SM00355"/>
    </source>
</evidence>
<reference evidence="3" key="1">
    <citation type="submission" date="2023-06" db="EMBL/GenBank/DDBJ databases">
        <title>Conoideocrella luteorostrata (Hypocreales: Clavicipitaceae), a potential biocontrol fungus for elongate hemlock scale in United States Christmas tree production areas.</title>
        <authorList>
            <person name="Barrett H."/>
            <person name="Lovett B."/>
            <person name="Macias A.M."/>
            <person name="Stajich J.E."/>
            <person name="Kasson M.T."/>
        </authorList>
    </citation>
    <scope>NUCLEOTIDE SEQUENCE</scope>
    <source>
        <strain evidence="3">ARSEF 14590</strain>
    </source>
</reference>
<keyword evidence="4" id="KW-1185">Reference proteome</keyword>
<dbReference type="PANTHER" id="PTHR42031">
    <property type="entry name" value="KEY LIME PATHOGENICITY PROTEIN"/>
    <property type="match status" value="1"/>
</dbReference>
<protein>
    <recommendedName>
        <fullName evidence="2">C2H2-type domain-containing protein</fullName>
    </recommendedName>
</protein>
<dbReference type="InterPro" id="IPR013087">
    <property type="entry name" value="Znf_C2H2_type"/>
</dbReference>
<dbReference type="InterPro" id="IPR057218">
    <property type="entry name" value="DUF7896"/>
</dbReference>
<evidence type="ECO:0000313" key="4">
    <source>
        <dbReference type="Proteomes" id="UP001251528"/>
    </source>
</evidence>
<dbReference type="SMART" id="SM00355">
    <property type="entry name" value="ZnF_C2H2"/>
    <property type="match status" value="5"/>
</dbReference>
<accession>A0AAJ0FVR0</accession>
<feature type="region of interest" description="Disordered" evidence="1">
    <location>
        <begin position="948"/>
        <end position="978"/>
    </location>
</feature>
<proteinExistence type="predicted"/>
<organism evidence="3 4">
    <name type="scientific">Conoideocrella luteorostrata</name>
    <dbReference type="NCBI Taxonomy" id="1105319"/>
    <lineage>
        <taxon>Eukaryota</taxon>
        <taxon>Fungi</taxon>
        <taxon>Dikarya</taxon>
        <taxon>Ascomycota</taxon>
        <taxon>Pezizomycotina</taxon>
        <taxon>Sordariomycetes</taxon>
        <taxon>Hypocreomycetidae</taxon>
        <taxon>Hypocreales</taxon>
        <taxon>Clavicipitaceae</taxon>
        <taxon>Conoideocrella</taxon>
    </lineage>
</organism>
<feature type="domain" description="C2H2-type" evidence="2">
    <location>
        <begin position="1031"/>
        <end position="1061"/>
    </location>
</feature>
<feature type="region of interest" description="Disordered" evidence="1">
    <location>
        <begin position="1127"/>
        <end position="1153"/>
    </location>
</feature>
<evidence type="ECO:0000313" key="3">
    <source>
        <dbReference type="EMBL" id="KAK2593594.1"/>
    </source>
</evidence>